<feature type="transmembrane region" description="Helical" evidence="6">
    <location>
        <begin position="179"/>
        <end position="198"/>
    </location>
</feature>
<evidence type="ECO:0000259" key="7">
    <source>
        <dbReference type="PROSITE" id="PS50850"/>
    </source>
</evidence>
<evidence type="ECO:0000256" key="4">
    <source>
        <dbReference type="ARBA" id="ARBA00022989"/>
    </source>
</evidence>
<dbReference type="Pfam" id="PF07690">
    <property type="entry name" value="MFS_1"/>
    <property type="match status" value="1"/>
</dbReference>
<evidence type="ECO:0000256" key="6">
    <source>
        <dbReference type="SAM" id="Phobius"/>
    </source>
</evidence>
<feature type="transmembrane region" description="Helical" evidence="6">
    <location>
        <begin position="381"/>
        <end position="400"/>
    </location>
</feature>
<evidence type="ECO:0000256" key="3">
    <source>
        <dbReference type="ARBA" id="ARBA00022692"/>
    </source>
</evidence>
<feature type="transmembrane region" description="Helical" evidence="6">
    <location>
        <begin position="154"/>
        <end position="173"/>
    </location>
</feature>
<evidence type="ECO:0000256" key="1">
    <source>
        <dbReference type="ARBA" id="ARBA00004651"/>
    </source>
</evidence>
<dbReference type="CDD" id="cd17475">
    <property type="entry name" value="MFS_MT3072_like"/>
    <property type="match status" value="1"/>
</dbReference>
<keyword evidence="4 6" id="KW-1133">Transmembrane helix</keyword>
<dbReference type="PANTHER" id="PTHR23527:SF1">
    <property type="entry name" value="BLL3282 PROTEIN"/>
    <property type="match status" value="1"/>
</dbReference>
<feature type="transmembrane region" description="Helical" evidence="6">
    <location>
        <begin position="226"/>
        <end position="248"/>
    </location>
</feature>
<feature type="transmembrane region" description="Helical" evidence="6">
    <location>
        <begin position="346"/>
        <end position="369"/>
    </location>
</feature>
<keyword evidence="3 6" id="KW-0812">Transmembrane</keyword>
<feature type="transmembrane region" description="Helical" evidence="6">
    <location>
        <begin position="12"/>
        <end position="39"/>
    </location>
</feature>
<feature type="transmembrane region" description="Helical" evidence="6">
    <location>
        <begin position="314"/>
        <end position="334"/>
    </location>
</feature>
<dbReference type="Gene3D" id="1.20.1250.20">
    <property type="entry name" value="MFS general substrate transporter like domains"/>
    <property type="match status" value="2"/>
</dbReference>
<feature type="transmembrane region" description="Helical" evidence="6">
    <location>
        <begin position="80"/>
        <end position="101"/>
    </location>
</feature>
<evidence type="ECO:0000313" key="9">
    <source>
        <dbReference type="Proteomes" id="UP000830167"/>
    </source>
</evidence>
<dbReference type="PROSITE" id="PS50850">
    <property type="entry name" value="MFS"/>
    <property type="match status" value="1"/>
</dbReference>
<evidence type="ECO:0000313" key="8">
    <source>
        <dbReference type="EMBL" id="UOF90068.1"/>
    </source>
</evidence>
<dbReference type="RefSeq" id="WP_347436760.1">
    <property type="nucleotide sequence ID" value="NZ_CP089291.1"/>
</dbReference>
<feature type="transmembrane region" description="Helical" evidence="6">
    <location>
        <begin position="107"/>
        <end position="127"/>
    </location>
</feature>
<feature type="domain" description="Major facilitator superfamily (MFS) profile" evidence="7">
    <location>
        <begin position="15"/>
        <end position="404"/>
    </location>
</feature>
<dbReference type="InterPro" id="IPR036259">
    <property type="entry name" value="MFS_trans_sf"/>
</dbReference>
<keyword evidence="5 6" id="KW-0472">Membrane</keyword>
<keyword evidence="9" id="KW-1185">Reference proteome</keyword>
<organism evidence="8 9">
    <name type="scientific">Fodinisporobacter ferrooxydans</name>
    <dbReference type="NCBI Taxonomy" id="2901836"/>
    <lineage>
        <taxon>Bacteria</taxon>
        <taxon>Bacillati</taxon>
        <taxon>Bacillota</taxon>
        <taxon>Bacilli</taxon>
        <taxon>Bacillales</taxon>
        <taxon>Alicyclobacillaceae</taxon>
        <taxon>Fodinisporobacter</taxon>
    </lineage>
</organism>
<dbReference type="InterPro" id="IPR020846">
    <property type="entry name" value="MFS_dom"/>
</dbReference>
<dbReference type="Proteomes" id="UP000830167">
    <property type="component" value="Chromosome"/>
</dbReference>
<accession>A0ABY4CI34</accession>
<evidence type="ECO:0000256" key="2">
    <source>
        <dbReference type="ARBA" id="ARBA00022448"/>
    </source>
</evidence>
<dbReference type="SUPFAM" id="SSF103473">
    <property type="entry name" value="MFS general substrate transporter"/>
    <property type="match status" value="1"/>
</dbReference>
<keyword evidence="2" id="KW-0813">Transport</keyword>
<name>A0ABY4CI34_9BACL</name>
<dbReference type="PANTHER" id="PTHR23527">
    <property type="entry name" value="BLL3282 PROTEIN"/>
    <property type="match status" value="1"/>
</dbReference>
<dbReference type="EMBL" id="CP089291">
    <property type="protein sequence ID" value="UOF90068.1"/>
    <property type="molecule type" value="Genomic_DNA"/>
</dbReference>
<dbReference type="InterPro" id="IPR052952">
    <property type="entry name" value="MFS-Transporter"/>
</dbReference>
<protein>
    <submittedName>
        <fullName evidence="8">MFS transporter</fullName>
    </submittedName>
</protein>
<reference evidence="8" key="1">
    <citation type="submission" date="2021-12" db="EMBL/GenBank/DDBJ databases">
        <title>Alicyclobacillaceae gen. nov., sp. nov., isolated from chalcocite enrichment system.</title>
        <authorList>
            <person name="Jiang Z."/>
        </authorList>
    </citation>
    <scope>NUCLEOTIDE SEQUENCE</scope>
    <source>
        <strain evidence="8">MYW30-H2</strain>
    </source>
</reference>
<sequence length="412" mass="44053">METNYSPTSRYRWLILSIGVLAQITFAVGFAGIPISAVIMRTDYHFSISQLGFVLGSMGLGVAISEIVWGILTDKLGDKVVLIIGLVSMGATFLIICFGFVPKAGMFPNYLSLGILLMVAGAVGGSINSSSGRAVMSWFQDNERGFAMSIRQTAIPVGAAIGSLLIPYVASVYGFGRAFLTLAVLSFIVSICVWFWLVELKISNTSKGASHTEVKSPFKRITVWKVALAGAVLTFPQMSVLTFSSVFLSDKHHLNLVTISIINFCINLGGGCLRIITGRLTDKHKNRRKVISIIAIIAGIAGITLGLVSDQNAYVVVSLLVITGLAGNAWHGIGYTEIAVTAGVRYAGRALGMMGTTVFAVSFIIPYMIPFILRLSSWNGVWIVVGVASLIALPLMIEFVKIPTNTEGVSNG</sequence>
<feature type="transmembrane region" description="Helical" evidence="6">
    <location>
        <begin position="254"/>
        <end position="277"/>
    </location>
</feature>
<dbReference type="InterPro" id="IPR011701">
    <property type="entry name" value="MFS"/>
</dbReference>
<comment type="subcellular location">
    <subcellularLocation>
        <location evidence="1">Cell membrane</location>
        <topology evidence="1">Multi-pass membrane protein</topology>
    </subcellularLocation>
</comment>
<feature type="transmembrane region" description="Helical" evidence="6">
    <location>
        <begin position="51"/>
        <end position="73"/>
    </location>
</feature>
<proteinExistence type="predicted"/>
<evidence type="ECO:0000256" key="5">
    <source>
        <dbReference type="ARBA" id="ARBA00023136"/>
    </source>
</evidence>
<gene>
    <name evidence="8" type="ORF">LSG31_19720</name>
</gene>
<feature type="transmembrane region" description="Helical" evidence="6">
    <location>
        <begin position="289"/>
        <end position="308"/>
    </location>
</feature>